<dbReference type="GO" id="GO:0016757">
    <property type="term" value="F:glycosyltransferase activity"/>
    <property type="evidence" value="ECO:0007669"/>
    <property type="project" value="UniProtKB-KW"/>
</dbReference>
<proteinExistence type="predicted"/>
<dbReference type="InterPro" id="IPR029044">
    <property type="entry name" value="Nucleotide-diphossugar_trans"/>
</dbReference>
<evidence type="ECO:0000259" key="1">
    <source>
        <dbReference type="Pfam" id="PF00535"/>
    </source>
</evidence>
<gene>
    <name evidence="2" type="ORF">PQU94_00660</name>
</gene>
<keyword evidence="2" id="KW-0328">Glycosyltransferase</keyword>
<dbReference type="EMBL" id="JAQQKW010000001">
    <property type="protein sequence ID" value="MDC7692786.1"/>
    <property type="molecule type" value="Genomic_DNA"/>
</dbReference>
<evidence type="ECO:0000313" key="3">
    <source>
        <dbReference type="Proteomes" id="UP001216595"/>
    </source>
</evidence>
<protein>
    <submittedName>
        <fullName evidence="2">Glycosyltransferase</fullName>
        <ecNumber evidence="2">2.4.-.-</ecNumber>
    </submittedName>
</protein>
<keyword evidence="3" id="KW-1185">Reference proteome</keyword>
<keyword evidence="2" id="KW-0808">Transferase</keyword>
<dbReference type="SUPFAM" id="SSF53448">
    <property type="entry name" value="Nucleotide-diphospho-sugar transferases"/>
    <property type="match status" value="1"/>
</dbReference>
<accession>A0ABT5IBE3</accession>
<dbReference type="Gene3D" id="3.90.550.10">
    <property type="entry name" value="Spore Coat Polysaccharide Biosynthesis Protein SpsA, Chain A"/>
    <property type="match status" value="1"/>
</dbReference>
<dbReference type="InterPro" id="IPR001173">
    <property type="entry name" value="Glyco_trans_2-like"/>
</dbReference>
<dbReference type="Pfam" id="PF00535">
    <property type="entry name" value="Glycos_transf_2"/>
    <property type="match status" value="1"/>
</dbReference>
<dbReference type="PANTHER" id="PTHR43685:SF2">
    <property type="entry name" value="GLYCOSYLTRANSFERASE 2-LIKE DOMAIN-CONTAINING PROTEIN"/>
    <property type="match status" value="1"/>
</dbReference>
<dbReference type="PANTHER" id="PTHR43685">
    <property type="entry name" value="GLYCOSYLTRANSFERASE"/>
    <property type="match status" value="1"/>
</dbReference>
<dbReference type="RefSeq" id="WP_272739568.1">
    <property type="nucleotide sequence ID" value="NZ_JAQQKW010000001.1"/>
</dbReference>
<comment type="caution">
    <text evidence="2">The sequence shown here is derived from an EMBL/GenBank/DDBJ whole genome shotgun (WGS) entry which is preliminary data.</text>
</comment>
<evidence type="ECO:0000313" key="2">
    <source>
        <dbReference type="EMBL" id="MDC7692786.1"/>
    </source>
</evidence>
<sequence length="293" mass="32979">MISVIVCTRNRASSIRTCLDSIVGAARKFGVGDIEIVVINNGSTDATQDILEDWAGKQPLKVVIYLEPKPGLSVARNAGLRQASGNVIAFTDDDCIMEEDYFIDLTRHYEGETDSVIRGGRVELGDPADLPITIKTDNDAAYWAAPDHPAGFIHGANFTFRREVFELLGDFDEELGAGTPFPGEDLDYLVRAAAAGVKIHYVPDMVVLHFHGRREEHQAQKLFKQYMRANGALYVKHLKSSPQFSKHFIWLCKSWFADFLHRRHFRIDGLPFGYREIVLGNIDGMVSYVFRKR</sequence>
<dbReference type="EC" id="2.4.-.-" evidence="2"/>
<organism evidence="2 3">
    <name type="scientific">Asticcacaulis currens</name>
    <dbReference type="NCBI Taxonomy" id="2984210"/>
    <lineage>
        <taxon>Bacteria</taxon>
        <taxon>Pseudomonadati</taxon>
        <taxon>Pseudomonadota</taxon>
        <taxon>Alphaproteobacteria</taxon>
        <taxon>Caulobacterales</taxon>
        <taxon>Caulobacteraceae</taxon>
        <taxon>Asticcacaulis</taxon>
    </lineage>
</organism>
<reference evidence="2 3" key="1">
    <citation type="submission" date="2023-01" db="EMBL/GenBank/DDBJ databases">
        <title>Novel species of the genus Asticcacaulis isolated from rivers.</title>
        <authorList>
            <person name="Lu H."/>
        </authorList>
    </citation>
    <scope>NUCLEOTIDE SEQUENCE [LARGE SCALE GENOMIC DNA]</scope>
    <source>
        <strain evidence="2 3">DXS10W</strain>
    </source>
</reference>
<feature type="domain" description="Glycosyltransferase 2-like" evidence="1">
    <location>
        <begin position="3"/>
        <end position="166"/>
    </location>
</feature>
<name>A0ABT5IBE3_9CAUL</name>
<dbReference type="Proteomes" id="UP001216595">
    <property type="component" value="Unassembled WGS sequence"/>
</dbReference>
<dbReference type="InterPro" id="IPR050834">
    <property type="entry name" value="Glycosyltransf_2"/>
</dbReference>